<dbReference type="EMBL" id="JU962546">
    <property type="protein sequence ID" value="AFI98407.1"/>
    <property type="molecule type" value="mRNA"/>
</dbReference>
<reference evidence="3" key="2">
    <citation type="submission" date="2012-04" db="EMBL/GenBank/DDBJ databases">
        <authorList>
            <person name="Ribeiro J.M.C."/>
            <person name="Labruna M.B."/>
            <person name="Mans B.J."/>
            <person name="Maruyama S.R."/>
            <person name="Francischetti I.M.B."/>
            <person name="Barizon G.C."/>
            <person name="de Miranda Santos I.K.F."/>
        </authorList>
    </citation>
    <scope>NUCLEOTIDE SEQUENCE</scope>
    <source>
        <tissue evidence="3">Salivary gland</tissue>
    </source>
</reference>
<evidence type="ECO:0000256" key="1">
    <source>
        <dbReference type="SAM" id="MobiDB-lite"/>
    </source>
</evidence>
<accession>M4GY07</accession>
<dbReference type="AlphaFoldDB" id="M4GY07"/>
<protein>
    <submittedName>
        <fullName evidence="3">Proline-rich secreted protein</fullName>
    </submittedName>
</protein>
<organism evidence="3">
    <name type="scientific">Antricola delacruzi</name>
    <name type="common">Soft tick</name>
    <dbReference type="NCBI Taxonomy" id="480319"/>
    <lineage>
        <taxon>Eukaryota</taxon>
        <taxon>Metazoa</taxon>
        <taxon>Ecdysozoa</taxon>
        <taxon>Arthropoda</taxon>
        <taxon>Chelicerata</taxon>
        <taxon>Arachnida</taxon>
        <taxon>Acari</taxon>
        <taxon>Parasitiformes</taxon>
        <taxon>Ixodida</taxon>
        <taxon>Ixodoidea</taxon>
        <taxon>Argasidae</taxon>
        <taxon>Ornithodorinae</taxon>
        <taxon>Antricola</taxon>
    </lineage>
</organism>
<name>M4GY07_ANTDE</name>
<proteinExistence type="evidence at transcript level"/>
<reference evidence="3" key="1">
    <citation type="journal article" date="2012" name="Insect Biochem. Mol. Biol.">
        <title>The sialotranscriptome of Antricola delacruzi female ticks is compatible with non-hematophagous behavior and an alternative source of food.</title>
        <authorList>
            <person name="Ribeiro J.M."/>
            <person name="Labruna M.B."/>
            <person name="Mans B.J."/>
            <person name="Maruyama S.R."/>
            <person name="Francischetti I.M."/>
            <person name="Barizon G.C."/>
            <person name="de Miranda Santos I.K."/>
        </authorList>
    </citation>
    <scope>NUCLEOTIDE SEQUENCE</scope>
    <source>
        <tissue evidence="3">Salivary gland</tissue>
    </source>
</reference>
<evidence type="ECO:0000256" key="2">
    <source>
        <dbReference type="SAM" id="SignalP"/>
    </source>
</evidence>
<feature type="signal peptide" evidence="2">
    <location>
        <begin position="1"/>
        <end position="22"/>
    </location>
</feature>
<feature type="compositionally biased region" description="Low complexity" evidence="1">
    <location>
        <begin position="49"/>
        <end position="60"/>
    </location>
</feature>
<feature type="chain" id="PRO_5004053611" evidence="2">
    <location>
        <begin position="23"/>
        <end position="74"/>
    </location>
</feature>
<keyword evidence="2" id="KW-0732">Signal</keyword>
<sequence>MKKMVAILCLVVLFVSTLVVDAAVLADSDPLQVAIQPGQAAISLNSGAQPQPQQPLNQRQDSVFNRPPPGLGLF</sequence>
<feature type="region of interest" description="Disordered" evidence="1">
    <location>
        <begin position="44"/>
        <end position="74"/>
    </location>
</feature>
<evidence type="ECO:0000313" key="3">
    <source>
        <dbReference type="EMBL" id="AFI98407.1"/>
    </source>
</evidence>